<feature type="region of interest" description="Disordered" evidence="1">
    <location>
        <begin position="1"/>
        <end position="44"/>
    </location>
</feature>
<evidence type="ECO:0000313" key="3">
    <source>
        <dbReference type="EMBL" id="KYK58546.1"/>
    </source>
</evidence>
<gene>
    <name evidence="3" type="ORF">DCS_05563</name>
    <name evidence="2" type="ORF">DCS_08283</name>
</gene>
<sequence>MSEGRTAGREADREAGRKEDGKQGGGQDGKHDGKQGFPGSGHVAKQLHKKWQNLAARLFLLESSDLTVVQYWNLTRNMQMQFPVCALETAQRRRASEGEFDQLALKVSRDLNIVKETIMTRTDGHEADAIRAGEKESVDWLVDGVELATVNGELPRAG</sequence>
<evidence type="ECO:0000256" key="1">
    <source>
        <dbReference type="SAM" id="MobiDB-lite"/>
    </source>
</evidence>
<dbReference type="RefSeq" id="XP_040657898.1">
    <property type="nucleotide sequence ID" value="XM_040802865.1"/>
</dbReference>
<dbReference type="GeneID" id="63718206"/>
<proteinExistence type="predicted"/>
<dbReference type="Proteomes" id="UP000076580">
    <property type="component" value="Chromosome 02"/>
</dbReference>
<evidence type="ECO:0000313" key="2">
    <source>
        <dbReference type="EMBL" id="KYK53943.1"/>
    </source>
</evidence>
<protein>
    <submittedName>
        <fullName evidence="2">Uncharacterized protein</fullName>
    </submittedName>
</protein>
<feature type="compositionally biased region" description="Basic and acidic residues" evidence="1">
    <location>
        <begin position="1"/>
        <end position="34"/>
    </location>
</feature>
<dbReference type="EMBL" id="LAYC01000002">
    <property type="protein sequence ID" value="KYK58546.1"/>
    <property type="molecule type" value="Genomic_DNA"/>
</dbReference>
<organism evidence="2 4">
    <name type="scientific">Drechmeria coniospora</name>
    <name type="common">Nematophagous fungus</name>
    <name type="synonym">Meria coniospora</name>
    <dbReference type="NCBI Taxonomy" id="98403"/>
    <lineage>
        <taxon>Eukaryota</taxon>
        <taxon>Fungi</taxon>
        <taxon>Dikarya</taxon>
        <taxon>Ascomycota</taxon>
        <taxon>Pezizomycotina</taxon>
        <taxon>Sordariomycetes</taxon>
        <taxon>Hypocreomycetidae</taxon>
        <taxon>Hypocreales</taxon>
        <taxon>Ophiocordycipitaceae</taxon>
        <taxon>Drechmeria</taxon>
    </lineage>
</organism>
<evidence type="ECO:0000313" key="4">
    <source>
        <dbReference type="Proteomes" id="UP000076580"/>
    </source>
</evidence>
<keyword evidence="4" id="KW-1185">Reference proteome</keyword>
<dbReference type="AlphaFoldDB" id="A0A151GA29"/>
<reference evidence="2 4" key="1">
    <citation type="journal article" date="2016" name="Sci. Rep.">
        <title>Insights into Adaptations to a Near-Obligate Nematode Endoparasitic Lifestyle from the Finished Genome of Drechmeria coniospora.</title>
        <authorList>
            <person name="Zhang L."/>
            <person name="Zhou Z."/>
            <person name="Guo Q."/>
            <person name="Fokkens L."/>
            <person name="Miskei M."/>
            <person name="Pocsi I."/>
            <person name="Zhang W."/>
            <person name="Chen M."/>
            <person name="Wang L."/>
            <person name="Sun Y."/>
            <person name="Donzelli B.G."/>
            <person name="Gibson D.M."/>
            <person name="Nelson D.R."/>
            <person name="Luo J.G."/>
            <person name="Rep M."/>
            <person name="Liu H."/>
            <person name="Yang S."/>
            <person name="Wang J."/>
            <person name="Krasnoff S.B."/>
            <person name="Xu Y."/>
            <person name="Molnar I."/>
            <person name="Lin M."/>
        </authorList>
    </citation>
    <scope>NUCLEOTIDE SEQUENCE [LARGE SCALE GENOMIC DNA]</scope>
    <source>
        <strain evidence="2 4">ARSEF 6962</strain>
    </source>
</reference>
<comment type="caution">
    <text evidence="2">The sequence shown here is derived from an EMBL/GenBank/DDBJ whole genome shotgun (WGS) entry which is preliminary data.</text>
</comment>
<name>A0A151GA29_DRECN</name>
<dbReference type="EMBL" id="LAYC01000004">
    <property type="protein sequence ID" value="KYK53943.1"/>
    <property type="molecule type" value="Genomic_DNA"/>
</dbReference>
<accession>A0A151GA29</accession>